<dbReference type="InterPro" id="IPR057678">
    <property type="entry name" value="DUF7918"/>
</dbReference>
<accession>A0A8H3A595</accession>
<protein>
    <recommendedName>
        <fullName evidence="2">DUF7918 domain-containing protein</fullName>
    </recommendedName>
</protein>
<comment type="caution">
    <text evidence="3">The sequence shown here is derived from an EMBL/GenBank/DDBJ whole genome shotgun (WGS) entry which is preliminary data.</text>
</comment>
<evidence type="ECO:0000313" key="3">
    <source>
        <dbReference type="EMBL" id="CAE6381412.1"/>
    </source>
</evidence>
<dbReference type="PANTHER" id="PTHR36223">
    <property type="entry name" value="BETA-LACTAMASE-TYPE TRANSPEPTIDASE FOLD DOMAIN CONTAINING PROTEIN"/>
    <property type="match status" value="1"/>
</dbReference>
<name>A0A8H3A595_9AGAM</name>
<gene>
    <name evidence="3" type="ORF">RDB_LOCUS24738</name>
</gene>
<evidence type="ECO:0000256" key="1">
    <source>
        <dbReference type="SAM" id="MobiDB-lite"/>
    </source>
</evidence>
<dbReference type="EMBL" id="CAJMWT010001139">
    <property type="protein sequence ID" value="CAE6381412.1"/>
    <property type="molecule type" value="Genomic_DNA"/>
</dbReference>
<evidence type="ECO:0000313" key="4">
    <source>
        <dbReference type="Proteomes" id="UP000663843"/>
    </source>
</evidence>
<dbReference type="Proteomes" id="UP000663843">
    <property type="component" value="Unassembled WGS sequence"/>
</dbReference>
<dbReference type="PANTHER" id="PTHR36223:SF1">
    <property type="entry name" value="TRANSCRIPTION ELONGATION FACTOR EAF N-TERMINAL DOMAIN-CONTAINING PROTEIN"/>
    <property type="match status" value="1"/>
</dbReference>
<evidence type="ECO:0000259" key="2">
    <source>
        <dbReference type="Pfam" id="PF25534"/>
    </source>
</evidence>
<feature type="domain" description="DUF7918" evidence="2">
    <location>
        <begin position="26"/>
        <end position="225"/>
    </location>
</feature>
<dbReference type="Pfam" id="PF25534">
    <property type="entry name" value="DUF7918"/>
    <property type="match status" value="1"/>
</dbReference>
<feature type="region of interest" description="Disordered" evidence="1">
    <location>
        <begin position="244"/>
        <end position="271"/>
    </location>
</feature>
<feature type="non-terminal residue" evidence="3">
    <location>
        <position position="1"/>
    </location>
</feature>
<proteinExistence type="predicted"/>
<organism evidence="3 4">
    <name type="scientific">Rhizoctonia solani</name>
    <dbReference type="NCBI Taxonomy" id="456999"/>
    <lineage>
        <taxon>Eukaryota</taxon>
        <taxon>Fungi</taxon>
        <taxon>Dikarya</taxon>
        <taxon>Basidiomycota</taxon>
        <taxon>Agaricomycotina</taxon>
        <taxon>Agaricomycetes</taxon>
        <taxon>Cantharellales</taxon>
        <taxon>Ceratobasidiaceae</taxon>
        <taxon>Rhizoctonia</taxon>
    </lineage>
</organism>
<sequence>FFDVASGPTTTMISNDLLVSITNPLGEPLEEFKQIKTGDNSVECWVPSDEGSGFQIHFQAIRNFKPNLGLHAGIKLDGKRVSSGGLKPSTISRGIPGIKTGMTVAKEVKRHYVFGRHNVTDRDDLASPEDPRRELMGTIQVTLSWVKYGKTRPRYEPYHTLEEPGFVHERAVKKGHPGAATLGAPVHKVSSGRVRDRQDAGFPKVLFLFRYGPRDWLEAKDIIPTERPPTTQDSKPKLITGLVKKESEATATRPIPETLGSHSDIAHQGRDKRQLDVIDISELEFDNDSDVVVLSDPITPKARLHS</sequence>
<reference evidence="3" key="1">
    <citation type="submission" date="2021-01" db="EMBL/GenBank/DDBJ databases">
        <authorList>
            <person name="Kaushik A."/>
        </authorList>
    </citation>
    <scope>NUCLEOTIDE SEQUENCE</scope>
    <source>
        <strain evidence="3">AG2-2IIIB</strain>
    </source>
</reference>
<dbReference type="AlphaFoldDB" id="A0A8H3A595"/>